<gene>
    <name evidence="2" type="ORF">LCGC14_0118820</name>
</gene>
<dbReference type="Pfam" id="PF11827">
    <property type="entry name" value="DUF3347"/>
    <property type="match status" value="1"/>
</dbReference>
<dbReference type="AlphaFoldDB" id="A0A0F9Y9E6"/>
<accession>A0A0F9Y9E6</accession>
<comment type="caution">
    <text evidence="2">The sequence shown here is derived from an EMBL/GenBank/DDBJ whole genome shotgun (WGS) entry which is preliminary data.</text>
</comment>
<feature type="domain" description="DUF3347" evidence="1">
    <location>
        <begin position="58"/>
        <end position="145"/>
    </location>
</feature>
<organism evidence="2">
    <name type="scientific">marine sediment metagenome</name>
    <dbReference type="NCBI Taxonomy" id="412755"/>
    <lineage>
        <taxon>unclassified sequences</taxon>
        <taxon>metagenomes</taxon>
        <taxon>ecological metagenomes</taxon>
    </lineage>
</organism>
<name>A0A0F9Y9E6_9ZZZZ</name>
<reference evidence="2" key="1">
    <citation type="journal article" date="2015" name="Nature">
        <title>Complex archaea that bridge the gap between prokaryotes and eukaryotes.</title>
        <authorList>
            <person name="Spang A."/>
            <person name="Saw J.H."/>
            <person name="Jorgensen S.L."/>
            <person name="Zaremba-Niedzwiedzka K."/>
            <person name="Martijn J."/>
            <person name="Lind A.E."/>
            <person name="van Eijk R."/>
            <person name="Schleper C."/>
            <person name="Guy L."/>
            <person name="Ettema T.J."/>
        </authorList>
    </citation>
    <scope>NUCLEOTIDE SEQUENCE</scope>
</reference>
<proteinExistence type="predicted"/>
<dbReference type="InterPro" id="IPR021782">
    <property type="entry name" value="DUF3347"/>
</dbReference>
<evidence type="ECO:0000259" key="1">
    <source>
        <dbReference type="Pfam" id="PF11827"/>
    </source>
</evidence>
<evidence type="ECO:0000313" key="2">
    <source>
        <dbReference type="EMBL" id="KKO01294.1"/>
    </source>
</evidence>
<sequence>MKTVKRSIATITLATIMVVSVSCKDEKKGAEVTPIEKEMNDTKATSMSASEDVKAEAILSDYFNLKDALVADDNSKAKQSGLLLSKSLQSLDIANYDNKNELKDIIEDANEHAEHISESDIDHQREHFKILSKDLIDMVAVTGTKVTLYEQYCPMYDGGSAWLSTKEEVRNPYYGSQMLTCGKVQREIN</sequence>
<dbReference type="EMBL" id="LAZR01000036">
    <property type="protein sequence ID" value="KKO01294.1"/>
    <property type="molecule type" value="Genomic_DNA"/>
</dbReference>
<protein>
    <recommendedName>
        <fullName evidence="1">DUF3347 domain-containing protein</fullName>
    </recommendedName>
</protein>
<dbReference type="PROSITE" id="PS51257">
    <property type="entry name" value="PROKAR_LIPOPROTEIN"/>
    <property type="match status" value="1"/>
</dbReference>